<dbReference type="GO" id="GO:0016787">
    <property type="term" value="F:hydrolase activity"/>
    <property type="evidence" value="ECO:0007669"/>
    <property type="project" value="InterPro"/>
</dbReference>
<dbReference type="InterPro" id="IPR004843">
    <property type="entry name" value="Calcineurin-like_PHP"/>
</dbReference>
<dbReference type="RefSeq" id="XP_020437785.1">
    <property type="nucleotide sequence ID" value="XM_020571927.1"/>
</dbReference>
<protein>
    <recommendedName>
        <fullName evidence="1">Calcineurin-like phosphoesterase domain-containing protein</fullName>
    </recommendedName>
</protein>
<dbReference type="AlphaFoldDB" id="D3AYY8"/>
<evidence type="ECO:0000313" key="2">
    <source>
        <dbReference type="EMBL" id="EFA85678.1"/>
    </source>
</evidence>
<accession>D3AYY8</accession>
<proteinExistence type="predicted"/>
<dbReference type="InterPro" id="IPR052963">
    <property type="entry name" value="Pantetheine_PDE"/>
</dbReference>
<dbReference type="STRING" id="670386.D3AYY8"/>
<dbReference type="InterPro" id="IPR029052">
    <property type="entry name" value="Metallo-depent_PP-like"/>
</dbReference>
<dbReference type="InParanoid" id="D3AYY8"/>
<dbReference type="Gene3D" id="3.60.21.10">
    <property type="match status" value="1"/>
</dbReference>
<dbReference type="Proteomes" id="UP000001396">
    <property type="component" value="Unassembled WGS sequence"/>
</dbReference>
<feature type="domain" description="Calcineurin-like phosphoesterase" evidence="1">
    <location>
        <begin position="3"/>
        <end position="237"/>
    </location>
</feature>
<dbReference type="Pfam" id="PF00149">
    <property type="entry name" value="Metallophos"/>
    <property type="match status" value="1"/>
</dbReference>
<dbReference type="OMA" id="SHEHIRY"/>
<dbReference type="SUPFAM" id="SSF56300">
    <property type="entry name" value="Metallo-dependent phosphatases"/>
    <property type="match status" value="1"/>
</dbReference>
<name>D3AYY8_HETP5</name>
<keyword evidence="3" id="KW-1185">Reference proteome</keyword>
<sequence>MVKVYCVSDIHTDYPSNLEHIKQLPAKEDSVLIVCGDISDNIKIIETTLTSLKSKYPAGVFFIPGNHELWCGRSDNCSNSMQKLNLITELCKRIGVIMSPTSVHEDLAIVPMFGWYHPSFDEDWSKLSDKEKKETFTELYTVWNDFRHCKWDIAHLDISKRFLDMNDRIIDDFMEKHQYSYPNNIITFSHFLPRRDLLPPKELLLYKSLPMVVGDTQLDGQLRKLGSNIHVYGHTHIDKDITIDKVKYVQNAFGSPHERTGWKKAQITGPYEPKLIYQDDVKANIN</sequence>
<dbReference type="EMBL" id="ADBJ01000004">
    <property type="protein sequence ID" value="EFA85678.1"/>
    <property type="molecule type" value="Genomic_DNA"/>
</dbReference>
<reference evidence="2 3" key="1">
    <citation type="journal article" date="2011" name="Genome Res.">
        <title>Phylogeny-wide analysis of social amoeba genomes highlights ancient origins for complex intercellular communication.</title>
        <authorList>
            <person name="Heidel A.J."/>
            <person name="Lawal H.M."/>
            <person name="Felder M."/>
            <person name="Schilde C."/>
            <person name="Helps N.R."/>
            <person name="Tunggal B."/>
            <person name="Rivero F."/>
            <person name="John U."/>
            <person name="Schleicher M."/>
            <person name="Eichinger L."/>
            <person name="Platzer M."/>
            <person name="Noegel A.A."/>
            <person name="Schaap P."/>
            <person name="Gloeckner G."/>
        </authorList>
    </citation>
    <scope>NUCLEOTIDE SEQUENCE [LARGE SCALE GENOMIC DNA]</scope>
    <source>
        <strain evidence="3">ATCC 26659 / Pp 5 / PN500</strain>
    </source>
</reference>
<comment type="caution">
    <text evidence="2">The sequence shown here is derived from an EMBL/GenBank/DDBJ whole genome shotgun (WGS) entry which is preliminary data.</text>
</comment>
<evidence type="ECO:0000259" key="1">
    <source>
        <dbReference type="Pfam" id="PF00149"/>
    </source>
</evidence>
<organism evidence="2 3">
    <name type="scientific">Heterostelium pallidum (strain ATCC 26659 / Pp 5 / PN500)</name>
    <name type="common">Cellular slime mold</name>
    <name type="synonym">Polysphondylium pallidum</name>
    <dbReference type="NCBI Taxonomy" id="670386"/>
    <lineage>
        <taxon>Eukaryota</taxon>
        <taxon>Amoebozoa</taxon>
        <taxon>Evosea</taxon>
        <taxon>Eumycetozoa</taxon>
        <taxon>Dictyostelia</taxon>
        <taxon>Acytosteliales</taxon>
        <taxon>Acytosteliaceae</taxon>
        <taxon>Heterostelium</taxon>
    </lineage>
</organism>
<dbReference type="PANTHER" id="PTHR36492:SF2">
    <property type="entry name" value="[ACYL-CARRIER-PROTEIN] PHOSPHODIESTERASE PPTH"/>
    <property type="match status" value="1"/>
</dbReference>
<dbReference type="GeneID" id="31356438"/>
<dbReference type="PANTHER" id="PTHR36492">
    <property type="match status" value="1"/>
</dbReference>
<gene>
    <name evidence="2" type="ORF">PPL_00907</name>
</gene>
<evidence type="ECO:0000313" key="3">
    <source>
        <dbReference type="Proteomes" id="UP000001396"/>
    </source>
</evidence>